<dbReference type="RefSeq" id="WP_377004283.1">
    <property type="nucleotide sequence ID" value="NZ_JBHSGG010000024.1"/>
</dbReference>
<keyword evidence="4" id="KW-1185">Reference proteome</keyword>
<dbReference type="InterPro" id="IPR003672">
    <property type="entry name" value="CobN/Mg_chltase"/>
</dbReference>
<keyword evidence="1" id="KW-0732">Signal</keyword>
<dbReference type="NCBIfam" id="NF004644">
    <property type="entry name" value="PRK05989.2-2"/>
    <property type="match status" value="1"/>
</dbReference>
<dbReference type="EC" id="6.6.1.2" evidence="3"/>
<dbReference type="PROSITE" id="PS51257">
    <property type="entry name" value="PROKAR_LIPOPROTEIN"/>
    <property type="match status" value="1"/>
</dbReference>
<name>A0ABV9NMJ1_9GAMM</name>
<gene>
    <name evidence="3" type="primary">cobN</name>
    <name evidence="3" type="ORF">ACFO3Q_08745</name>
</gene>
<dbReference type="CDD" id="cd10150">
    <property type="entry name" value="CobN_like"/>
    <property type="match status" value="1"/>
</dbReference>
<evidence type="ECO:0000313" key="3">
    <source>
        <dbReference type="EMBL" id="MFC4728255.1"/>
    </source>
</evidence>
<keyword evidence="3" id="KW-0436">Ligase</keyword>
<evidence type="ECO:0000313" key="4">
    <source>
        <dbReference type="Proteomes" id="UP001595892"/>
    </source>
</evidence>
<dbReference type="PANTHER" id="PTHR44119">
    <property type="entry name" value="MAGNESIUM-CHELATASE SUBUNIT CHLH, CHLOROPLASTIC"/>
    <property type="match status" value="1"/>
</dbReference>
<dbReference type="EMBL" id="JBHSGG010000024">
    <property type="protein sequence ID" value="MFC4728255.1"/>
    <property type="molecule type" value="Genomic_DNA"/>
</dbReference>
<reference evidence="4" key="1">
    <citation type="journal article" date="2019" name="Int. J. Syst. Evol. Microbiol.">
        <title>The Global Catalogue of Microorganisms (GCM) 10K type strain sequencing project: providing services to taxonomists for standard genome sequencing and annotation.</title>
        <authorList>
            <consortium name="The Broad Institute Genomics Platform"/>
            <consortium name="The Broad Institute Genome Sequencing Center for Infectious Disease"/>
            <person name="Wu L."/>
            <person name="Ma J."/>
        </authorList>
    </citation>
    <scope>NUCLEOTIDE SEQUENCE [LARGE SCALE GENOMIC DNA]</scope>
    <source>
        <strain evidence="4">CGMCC 1.13574</strain>
    </source>
</reference>
<dbReference type="Proteomes" id="UP001595892">
    <property type="component" value="Unassembled WGS sequence"/>
</dbReference>
<dbReference type="PANTHER" id="PTHR44119:SF4">
    <property type="entry name" value="AEROBIC COBALTOCHELATASE SUBUNIT COBN"/>
    <property type="match status" value="1"/>
</dbReference>
<dbReference type="GO" id="GO:0051116">
    <property type="term" value="F:cobaltochelatase activity"/>
    <property type="evidence" value="ECO:0007669"/>
    <property type="project" value="UniProtKB-EC"/>
</dbReference>
<organism evidence="3 4">
    <name type="scientific">Coralloluteibacterium thermophilum</name>
    <dbReference type="NCBI Taxonomy" id="2707049"/>
    <lineage>
        <taxon>Bacteria</taxon>
        <taxon>Pseudomonadati</taxon>
        <taxon>Pseudomonadota</taxon>
        <taxon>Gammaproteobacteria</taxon>
        <taxon>Lysobacterales</taxon>
        <taxon>Lysobacteraceae</taxon>
        <taxon>Coralloluteibacterium</taxon>
    </lineage>
</organism>
<protein>
    <submittedName>
        <fullName evidence="3">Cobaltochelatase subunit CobN</fullName>
        <ecNumber evidence="3">6.6.1.2</ecNumber>
    </submittedName>
</protein>
<dbReference type="Pfam" id="PF02514">
    <property type="entry name" value="CobN-Mg_chel"/>
    <property type="match status" value="1"/>
</dbReference>
<evidence type="ECO:0000259" key="2">
    <source>
        <dbReference type="Pfam" id="PF02514"/>
    </source>
</evidence>
<accession>A0ABV9NMJ1</accession>
<evidence type="ECO:0000256" key="1">
    <source>
        <dbReference type="SAM" id="SignalP"/>
    </source>
</evidence>
<feature type="signal peptide" evidence="1">
    <location>
        <begin position="1"/>
        <end position="19"/>
    </location>
</feature>
<sequence length="1284" mass="136437">MRRLLGALALWLAAACATAATPPAQVRVAVVATDFVLPAKVRQLDAWGAPSGVRLQQWSPEAAAAADWGAIDLLILDTPRPGDAARVQAALDERLATAATPWLRVGGGPPAGNGLPEPLWRRLAGYYGGGGEANFRTLLAALAAWGAGGDPLALPAPTALPAAGVWHPQAPGAFASVRDYLRWGTARWPADAPRIGLIVPDGAIGALQTATLDAVVAALEARGLAPVPLWFDRAPGSLSALVEGAGLVALVNMTHLQGGTALRDELAAIGVPVLQTVGHRGSAGAWAASPSGFAQHLVAPFLAQPETWGLSDPLVISAVEDGRQVPLPAQVDLLADKLAAMARLAAAPRETRRLALMFWNYPAGEKNLSASNLNLPRSLEHLVARLREAGYRVAAADEAALIEAGQAMLGGLHRPETLDALLARDLAVALPVARYRAWLDTLPAARREALQARWGEPEAQPSVRQVDGTSAFVVPRLALDHLVVLPQPPRGARPGEATHDASALPSHAYLATYLYVREILDAHALIHMGTHGTQEWTPGKDRGLAADDYPMLAVGHLPVFYPYVQDNVGEAMQAKRRGRAVIVSHQTPPFAPAGLYDELRDVHALVHEWLQAEPGAVRDRTAAQLRAQATASGLDADMGWDAARIDGDFDGFFEALHDHLHALARSVMPLGLHSFGVPAAPEHRLATVMQQLGTPYYAALGLDPQEVFAEDFAALAASPPHALLHRHLREGAPSAEIDDPALRAMVERAATLDAALAETGEIEALLDALDGHLVAPGEGGDPIRNPDVRGGRNLYAFEADKLPTRAAYATGGEALDGLVEGFRAEHGEAPRKLAFSLWSSEAIRHLGVSESQVLHALGLRPAWDAGGRVTALEIVPRAELGRPRIDVVVQVTSVYRDQFDGFMRLLAEAMDRLAALDEPDNPLRRNSEAVAARLVGDGVPPARAARLARLRIFGNAPGEYGSGLSGAVLDSTAWEDEAPLAEQFLSRLQYAYGAEDWGVALADAPGGANLFAEQLRGVQAAVLSRSSNLHGLLSTDHPFEYLGGLSLAVRQLDGTSPALYVSDLRQDTPRLAGAAAFLASELRARTLNPHWIGAMQAEGYAGTLEVLNAANNLFGWQVADPSTVRDDQWQAIHDTYVRDVRDLGIDAWFEAANPEAQAQLIDRLLEAVRKDYWDADARTLRELVARRGELAERFGALPAAAATRAFTEDLAAGFGLSAPASPGEAGADGAVQPVRGQVLQQVAAAEPRPERTWLGLVPLLAVFLLGAARQARANRPLPSPSTHR</sequence>
<comment type="caution">
    <text evidence="3">The sequence shown here is derived from an EMBL/GenBank/DDBJ whole genome shotgun (WGS) entry which is preliminary data.</text>
</comment>
<feature type="domain" description="CobN/magnesium chelatase" evidence="2">
    <location>
        <begin position="125"/>
        <end position="1179"/>
    </location>
</feature>
<proteinExistence type="predicted"/>
<feature type="chain" id="PRO_5046989326" evidence="1">
    <location>
        <begin position="20"/>
        <end position="1284"/>
    </location>
</feature>